<sequence length="309" mass="33781">MGSDAIYDRHHEVFLLWACRETGVFEALFAGRRRPDAVAEHAGITDRAAEIVLEALADAGYTQESDEGYIPTEELRGFDPETPPTARGILPHRVDSLENYIHLPETMRTGSAPEPSEEEFKNYMGAMASVPEGTLRAIVTAAEHVHPRPGQVLDVGGGPGRFGAEFARRGADVTLLDQRSVLELLADHHEELDLDVVEGDARESLPDGFDLVFSARMTVSLSLSGINEYFGNVFEALEPGGTFVAAEWVLGRAEVAERFGMHMLSMSEVGNTYTESEYLSALESAGFADAEIRDVPDTRFQLLVGRKPA</sequence>
<dbReference type="SUPFAM" id="SSF53335">
    <property type="entry name" value="S-adenosyl-L-methionine-dependent methyltransferases"/>
    <property type="match status" value="1"/>
</dbReference>
<dbReference type="InterPro" id="IPR036388">
    <property type="entry name" value="WH-like_DNA-bd_sf"/>
</dbReference>
<dbReference type="GO" id="GO:0008171">
    <property type="term" value="F:O-methyltransferase activity"/>
    <property type="evidence" value="ECO:0007669"/>
    <property type="project" value="InterPro"/>
</dbReference>
<evidence type="ECO:0000313" key="3">
    <source>
        <dbReference type="Proteomes" id="UP000663292"/>
    </source>
</evidence>
<dbReference type="Proteomes" id="UP000663292">
    <property type="component" value="Chromosome"/>
</dbReference>
<dbReference type="AlphaFoldDB" id="A0A897NPF0"/>
<dbReference type="GeneID" id="68857730"/>
<gene>
    <name evidence="2" type="ORF">HSEST_1095</name>
</gene>
<accession>A0A897NPF0</accession>
<dbReference type="SUPFAM" id="SSF46785">
    <property type="entry name" value="Winged helix' DNA-binding domain"/>
    <property type="match status" value="1"/>
</dbReference>
<dbReference type="InterPro" id="IPR036390">
    <property type="entry name" value="WH_DNA-bd_sf"/>
</dbReference>
<evidence type="ECO:0000259" key="1">
    <source>
        <dbReference type="Pfam" id="PF00891"/>
    </source>
</evidence>
<keyword evidence="2" id="KW-0489">Methyltransferase</keyword>
<dbReference type="InterPro" id="IPR001077">
    <property type="entry name" value="COMT_C"/>
</dbReference>
<dbReference type="GO" id="GO:0032259">
    <property type="term" value="P:methylation"/>
    <property type="evidence" value="ECO:0007669"/>
    <property type="project" value="UniProtKB-KW"/>
</dbReference>
<feature type="domain" description="O-methyltransferase C-terminal" evidence="1">
    <location>
        <begin position="114"/>
        <end position="288"/>
    </location>
</feature>
<proteinExistence type="predicted"/>
<dbReference type="Gene3D" id="1.10.10.10">
    <property type="entry name" value="Winged helix-like DNA-binding domain superfamily/Winged helix DNA-binding domain"/>
    <property type="match status" value="1"/>
</dbReference>
<evidence type="ECO:0000313" key="2">
    <source>
        <dbReference type="EMBL" id="QSG14628.1"/>
    </source>
</evidence>
<organism evidence="2 3">
    <name type="scientific">Halapricum desulfuricans</name>
    <dbReference type="NCBI Taxonomy" id="2841257"/>
    <lineage>
        <taxon>Archaea</taxon>
        <taxon>Methanobacteriati</taxon>
        <taxon>Methanobacteriota</taxon>
        <taxon>Stenosarchaea group</taxon>
        <taxon>Halobacteria</taxon>
        <taxon>Halobacteriales</taxon>
        <taxon>Haloarculaceae</taxon>
        <taxon>Halapricum</taxon>
    </lineage>
</organism>
<protein>
    <submittedName>
        <fullName evidence="2">SAM-dependent methyltransferase</fullName>
    </submittedName>
</protein>
<dbReference type="EMBL" id="CP064791">
    <property type="protein sequence ID" value="QSG14628.1"/>
    <property type="molecule type" value="Genomic_DNA"/>
</dbReference>
<keyword evidence="3" id="KW-1185">Reference proteome</keyword>
<dbReference type="Gene3D" id="3.40.50.150">
    <property type="entry name" value="Vaccinia Virus protein VP39"/>
    <property type="match status" value="1"/>
</dbReference>
<name>A0A897NPF0_9EURY</name>
<reference evidence="2 3" key="1">
    <citation type="submission" date="2020-11" db="EMBL/GenBank/DDBJ databases">
        <title>Carbohydrate-dependent, anaerobic sulfur respiration: A novel catabolism in halophilic archaea.</title>
        <authorList>
            <person name="Sorokin D.Y."/>
            <person name="Messina E."/>
            <person name="Smedile F."/>
            <person name="La Cono V."/>
            <person name="Hallsworth J.E."/>
            <person name="Yakimov M.M."/>
        </authorList>
    </citation>
    <scope>NUCLEOTIDE SEQUENCE [LARGE SCALE GENOMIC DNA]</scope>
    <source>
        <strain evidence="2 3">HSR-Est</strain>
    </source>
</reference>
<dbReference type="CDD" id="cd02440">
    <property type="entry name" value="AdoMet_MTases"/>
    <property type="match status" value="1"/>
</dbReference>
<dbReference type="PANTHER" id="PTHR43591">
    <property type="entry name" value="METHYLTRANSFERASE"/>
    <property type="match status" value="1"/>
</dbReference>
<dbReference type="RefSeq" id="WP_229122677.1">
    <property type="nucleotide sequence ID" value="NZ_CP064791.1"/>
</dbReference>
<dbReference type="PANTHER" id="PTHR43591:SF110">
    <property type="entry name" value="RHODANESE DOMAIN-CONTAINING PROTEIN"/>
    <property type="match status" value="1"/>
</dbReference>
<dbReference type="Pfam" id="PF00891">
    <property type="entry name" value="Methyltransf_2"/>
    <property type="match status" value="1"/>
</dbReference>
<keyword evidence="2" id="KW-0808">Transferase</keyword>
<dbReference type="InterPro" id="IPR029063">
    <property type="entry name" value="SAM-dependent_MTases_sf"/>
</dbReference>